<comment type="caution">
    <text evidence="8">The sequence shown here is derived from an EMBL/GenBank/DDBJ whole genome shotgun (WGS) entry which is preliminary data.</text>
</comment>
<dbReference type="SUPFAM" id="SSF55021">
    <property type="entry name" value="ACT-like"/>
    <property type="match status" value="2"/>
</dbReference>
<dbReference type="Gene3D" id="3.30.70.260">
    <property type="match status" value="2"/>
</dbReference>
<dbReference type="GO" id="GO:0005524">
    <property type="term" value="F:ATP binding"/>
    <property type="evidence" value="ECO:0007669"/>
    <property type="project" value="UniProtKB-KW"/>
</dbReference>
<keyword evidence="3" id="KW-0547">Nucleotide-binding</keyword>
<keyword evidence="4" id="KW-0418">Kinase</keyword>
<dbReference type="Pfam" id="PF22468">
    <property type="entry name" value="ACT_9"/>
    <property type="match status" value="2"/>
</dbReference>
<feature type="domain" description="ACT" evidence="7">
    <location>
        <begin position="20"/>
        <end position="95"/>
    </location>
</feature>
<dbReference type="AlphaFoldDB" id="A0AAW1XBF5"/>
<reference evidence="8 9" key="1">
    <citation type="journal article" date="2023" name="G3 (Bethesda)">
        <title>A chromosome-length genome assembly and annotation of blackberry (Rubus argutus, cv. 'Hillquist').</title>
        <authorList>
            <person name="Bruna T."/>
            <person name="Aryal R."/>
            <person name="Dudchenko O."/>
            <person name="Sargent D.J."/>
            <person name="Mead D."/>
            <person name="Buti M."/>
            <person name="Cavallini A."/>
            <person name="Hytonen T."/>
            <person name="Andres J."/>
            <person name="Pham M."/>
            <person name="Weisz D."/>
            <person name="Mascagni F."/>
            <person name="Usai G."/>
            <person name="Natali L."/>
            <person name="Bassil N."/>
            <person name="Fernandez G.E."/>
            <person name="Lomsadze A."/>
            <person name="Armour M."/>
            <person name="Olukolu B."/>
            <person name="Poorten T."/>
            <person name="Britton C."/>
            <person name="Davik J."/>
            <person name="Ashrafi H."/>
            <person name="Aiden E.L."/>
            <person name="Borodovsky M."/>
            <person name="Worthington M."/>
        </authorList>
    </citation>
    <scope>NUCLEOTIDE SEQUENCE [LARGE SCALE GENOMIC DNA]</scope>
    <source>
        <strain evidence="8">PI 553951</strain>
    </source>
</reference>
<keyword evidence="5" id="KW-0067">ATP-binding</keyword>
<gene>
    <name evidence="8" type="ORF">M0R45_021426</name>
</gene>
<dbReference type="InterPro" id="IPR002912">
    <property type="entry name" value="ACT_dom"/>
</dbReference>
<dbReference type="InterPro" id="IPR054352">
    <property type="entry name" value="ACT_Aspartokinase"/>
</dbReference>
<evidence type="ECO:0000256" key="1">
    <source>
        <dbReference type="ARBA" id="ARBA00010122"/>
    </source>
</evidence>
<comment type="similarity">
    <text evidence="1">Belongs to the aspartokinase family.</text>
</comment>
<dbReference type="PANTHER" id="PTHR21499:SF69">
    <property type="entry name" value="ASPARTATE KINASE"/>
    <property type="match status" value="1"/>
</dbReference>
<evidence type="ECO:0000256" key="6">
    <source>
        <dbReference type="ARBA" id="ARBA00034478"/>
    </source>
</evidence>
<evidence type="ECO:0000259" key="7">
    <source>
        <dbReference type="PROSITE" id="PS51671"/>
    </source>
</evidence>
<evidence type="ECO:0000256" key="3">
    <source>
        <dbReference type="ARBA" id="ARBA00022741"/>
    </source>
</evidence>
<keyword evidence="9" id="KW-1185">Reference proteome</keyword>
<dbReference type="PANTHER" id="PTHR21499">
    <property type="entry name" value="ASPARTATE KINASE"/>
    <property type="match status" value="1"/>
</dbReference>
<evidence type="ECO:0000313" key="9">
    <source>
        <dbReference type="Proteomes" id="UP001457282"/>
    </source>
</evidence>
<dbReference type="GO" id="GO:0004072">
    <property type="term" value="F:aspartate kinase activity"/>
    <property type="evidence" value="ECO:0007669"/>
    <property type="project" value="UniProtKB-EC"/>
</dbReference>
<dbReference type="FunFam" id="3.30.70.260:FF:000016">
    <property type="entry name" value="Aspartokinase"/>
    <property type="match status" value="1"/>
</dbReference>
<dbReference type="EC" id="2.7.2.4" evidence="2"/>
<dbReference type="EMBL" id="JBEDUW010000004">
    <property type="protein sequence ID" value="KAK9934276.1"/>
    <property type="molecule type" value="Genomic_DNA"/>
</dbReference>
<evidence type="ECO:0000313" key="8">
    <source>
        <dbReference type="EMBL" id="KAK9934276.1"/>
    </source>
</evidence>
<sequence>MTKAVLTSIVLKQNITLLDIVSTRMLGQVGFLAKVFSTFEDLGISVDVVATSEVSLSLTLDPSKFWSRELIQQELDKMEEELEKIAFYSSLILEKAFQVLRTNQVNVQMISQGASKVNISLIVNDSEAEICVRALHHAFFESGDLSELVLEGGSGNGAASLLPVETR</sequence>
<protein>
    <recommendedName>
        <fullName evidence="2">aspartate kinase</fullName>
        <ecNumber evidence="2">2.7.2.4</ecNumber>
    </recommendedName>
</protein>
<dbReference type="InterPro" id="IPR045865">
    <property type="entry name" value="ACT-like_dom_sf"/>
</dbReference>
<name>A0AAW1XBF5_RUBAR</name>
<organism evidence="8 9">
    <name type="scientific">Rubus argutus</name>
    <name type="common">Southern blackberry</name>
    <dbReference type="NCBI Taxonomy" id="59490"/>
    <lineage>
        <taxon>Eukaryota</taxon>
        <taxon>Viridiplantae</taxon>
        <taxon>Streptophyta</taxon>
        <taxon>Embryophyta</taxon>
        <taxon>Tracheophyta</taxon>
        <taxon>Spermatophyta</taxon>
        <taxon>Magnoliopsida</taxon>
        <taxon>eudicotyledons</taxon>
        <taxon>Gunneridae</taxon>
        <taxon>Pentapetalae</taxon>
        <taxon>rosids</taxon>
        <taxon>fabids</taxon>
        <taxon>Rosales</taxon>
        <taxon>Rosaceae</taxon>
        <taxon>Rosoideae</taxon>
        <taxon>Rosoideae incertae sedis</taxon>
        <taxon>Rubus</taxon>
    </lineage>
</organism>
<dbReference type="GO" id="GO:0009090">
    <property type="term" value="P:homoserine biosynthetic process"/>
    <property type="evidence" value="ECO:0007669"/>
    <property type="project" value="TreeGrafter"/>
</dbReference>
<dbReference type="PROSITE" id="PS51671">
    <property type="entry name" value="ACT"/>
    <property type="match status" value="1"/>
</dbReference>
<dbReference type="GO" id="GO:0005829">
    <property type="term" value="C:cytosol"/>
    <property type="evidence" value="ECO:0007669"/>
    <property type="project" value="TreeGrafter"/>
</dbReference>
<dbReference type="Proteomes" id="UP001457282">
    <property type="component" value="Unassembled WGS sequence"/>
</dbReference>
<evidence type="ECO:0000256" key="2">
    <source>
        <dbReference type="ARBA" id="ARBA00013059"/>
    </source>
</evidence>
<keyword evidence="4" id="KW-0808">Transferase</keyword>
<proteinExistence type="inferred from homology"/>
<evidence type="ECO:0000256" key="5">
    <source>
        <dbReference type="ARBA" id="ARBA00022840"/>
    </source>
</evidence>
<evidence type="ECO:0000256" key="4">
    <source>
        <dbReference type="ARBA" id="ARBA00022777"/>
    </source>
</evidence>
<comment type="pathway">
    <text evidence="6">Amino-acid biosynthesis; L-methionine biosynthesis via de novo pathway.</text>
</comment>
<dbReference type="GO" id="GO:0009570">
    <property type="term" value="C:chloroplast stroma"/>
    <property type="evidence" value="ECO:0007669"/>
    <property type="project" value="TreeGrafter"/>
</dbReference>
<accession>A0AAW1XBF5</accession>
<dbReference type="GO" id="GO:0009089">
    <property type="term" value="P:lysine biosynthetic process via diaminopimelate"/>
    <property type="evidence" value="ECO:0007669"/>
    <property type="project" value="TreeGrafter"/>
</dbReference>